<dbReference type="Proteomes" id="UP000198749">
    <property type="component" value="Unassembled WGS sequence"/>
</dbReference>
<dbReference type="AlphaFoldDB" id="A0A1H9L0X7"/>
<organism evidence="3 4">
    <name type="scientific">Amphritea atlantica</name>
    <dbReference type="NCBI Taxonomy" id="355243"/>
    <lineage>
        <taxon>Bacteria</taxon>
        <taxon>Pseudomonadati</taxon>
        <taxon>Pseudomonadota</taxon>
        <taxon>Gammaproteobacteria</taxon>
        <taxon>Oceanospirillales</taxon>
        <taxon>Oceanospirillaceae</taxon>
        <taxon>Amphritea</taxon>
    </lineage>
</organism>
<dbReference type="EMBL" id="FOGB01000015">
    <property type="protein sequence ID" value="SER04968.1"/>
    <property type="molecule type" value="Genomic_DNA"/>
</dbReference>
<proteinExistence type="predicted"/>
<reference evidence="4" key="1">
    <citation type="submission" date="2016-10" db="EMBL/GenBank/DDBJ databases">
        <authorList>
            <person name="Varghese N."/>
            <person name="Submissions S."/>
        </authorList>
    </citation>
    <scope>NUCLEOTIDE SEQUENCE [LARGE SCALE GENOMIC DNA]</scope>
    <source>
        <strain evidence="4">DSM 18887</strain>
    </source>
</reference>
<feature type="coiled-coil region" evidence="1">
    <location>
        <begin position="89"/>
        <end position="123"/>
    </location>
</feature>
<protein>
    <submittedName>
        <fullName evidence="3">Phasin protein</fullName>
    </submittedName>
</protein>
<sequence length="143" mass="16470">MVVHRKLSIWQIKLIYLYIIGVQTPGRVASKDIVMFQDMSKVLSQSMGPFKELVNIQTKMLEELTRQQMECTKACIDATVAQTRQMQNCTSAEELIRSQQEYAEQLEEMLRQANDKNMKALHEARESVERLAGDAFDAFAPKR</sequence>
<keyword evidence="1" id="KW-0175">Coiled coil</keyword>
<keyword evidence="4" id="KW-1185">Reference proteome</keyword>
<dbReference type="InterPro" id="IPR018968">
    <property type="entry name" value="Phasin"/>
</dbReference>
<evidence type="ECO:0000313" key="4">
    <source>
        <dbReference type="Proteomes" id="UP000198749"/>
    </source>
</evidence>
<name>A0A1H9L0X7_9GAMM</name>
<evidence type="ECO:0000256" key="1">
    <source>
        <dbReference type="SAM" id="Coils"/>
    </source>
</evidence>
<dbReference type="STRING" id="355243.SAMN03080615_03731"/>
<feature type="domain" description="Phasin" evidence="2">
    <location>
        <begin position="38"/>
        <end position="132"/>
    </location>
</feature>
<evidence type="ECO:0000259" key="2">
    <source>
        <dbReference type="Pfam" id="PF09361"/>
    </source>
</evidence>
<accession>A0A1H9L0X7</accession>
<evidence type="ECO:0000313" key="3">
    <source>
        <dbReference type="EMBL" id="SER04968.1"/>
    </source>
</evidence>
<gene>
    <name evidence="3" type="ORF">SAMN03080615_03731</name>
</gene>
<dbReference type="Pfam" id="PF09361">
    <property type="entry name" value="Phasin_2"/>
    <property type="match status" value="1"/>
</dbReference>